<dbReference type="SMART" id="SM00419">
    <property type="entry name" value="HTH_CRP"/>
    <property type="match status" value="1"/>
</dbReference>
<dbReference type="OrthoDB" id="1706474at2"/>
<keyword evidence="7" id="KW-1185">Reference proteome</keyword>
<dbReference type="PANTHER" id="PTHR11635:SF152">
    <property type="entry name" value="CAMP-DEPENDENT PROTEIN KINASE TYPE I REGULATORY SUBUNIT-RELATED"/>
    <property type="match status" value="1"/>
</dbReference>
<dbReference type="PANTHER" id="PTHR11635">
    <property type="entry name" value="CAMP-DEPENDENT PROTEIN KINASE REGULATORY CHAIN"/>
    <property type="match status" value="1"/>
</dbReference>
<keyword evidence="3" id="KW-0804">Transcription</keyword>
<name>A0A377GW55_9FUSO</name>
<dbReference type="GO" id="GO:0006355">
    <property type="term" value="P:regulation of DNA-templated transcription"/>
    <property type="evidence" value="ECO:0007669"/>
    <property type="project" value="InterPro"/>
</dbReference>
<accession>A0A377GW55</accession>
<dbReference type="Pfam" id="PF13545">
    <property type="entry name" value="HTH_Crp_2"/>
    <property type="match status" value="1"/>
</dbReference>
<dbReference type="SUPFAM" id="SSF46785">
    <property type="entry name" value="Winged helix' DNA-binding domain"/>
    <property type="match status" value="1"/>
</dbReference>
<dbReference type="GO" id="GO:0030552">
    <property type="term" value="F:cAMP binding"/>
    <property type="evidence" value="ECO:0007669"/>
    <property type="project" value="TreeGrafter"/>
</dbReference>
<organism evidence="6 7">
    <name type="scientific">Fusobacterium necrogenes</name>
    <dbReference type="NCBI Taxonomy" id="858"/>
    <lineage>
        <taxon>Bacteria</taxon>
        <taxon>Fusobacteriati</taxon>
        <taxon>Fusobacteriota</taxon>
        <taxon>Fusobacteriia</taxon>
        <taxon>Fusobacteriales</taxon>
        <taxon>Fusobacteriaceae</taxon>
        <taxon>Fusobacterium</taxon>
    </lineage>
</organism>
<feature type="domain" description="Cyclic nucleotide-binding" evidence="4">
    <location>
        <begin position="10"/>
        <end position="129"/>
    </location>
</feature>
<feature type="domain" description="HTH crp-type" evidence="5">
    <location>
        <begin position="144"/>
        <end position="217"/>
    </location>
</feature>
<dbReference type="InterPro" id="IPR036390">
    <property type="entry name" value="WH_DNA-bd_sf"/>
</dbReference>
<evidence type="ECO:0000259" key="4">
    <source>
        <dbReference type="PROSITE" id="PS50042"/>
    </source>
</evidence>
<dbReference type="CDD" id="cd00038">
    <property type="entry name" value="CAP_ED"/>
    <property type="match status" value="1"/>
</dbReference>
<dbReference type="GO" id="GO:0003677">
    <property type="term" value="F:DNA binding"/>
    <property type="evidence" value="ECO:0007669"/>
    <property type="project" value="UniProtKB-KW"/>
</dbReference>
<dbReference type="Proteomes" id="UP000255328">
    <property type="component" value="Unassembled WGS sequence"/>
</dbReference>
<dbReference type="InterPro" id="IPR050503">
    <property type="entry name" value="cAMP-dep_PK_reg_su-like"/>
</dbReference>
<dbReference type="Gene3D" id="2.60.120.10">
    <property type="entry name" value="Jelly Rolls"/>
    <property type="match status" value="1"/>
</dbReference>
<dbReference type="GO" id="GO:0034236">
    <property type="term" value="F:protein kinase A catalytic subunit binding"/>
    <property type="evidence" value="ECO:0007669"/>
    <property type="project" value="TreeGrafter"/>
</dbReference>
<dbReference type="PROSITE" id="PS51063">
    <property type="entry name" value="HTH_CRP_2"/>
    <property type="match status" value="1"/>
</dbReference>
<dbReference type="Pfam" id="PF00027">
    <property type="entry name" value="cNMP_binding"/>
    <property type="match status" value="1"/>
</dbReference>
<dbReference type="AlphaFoldDB" id="A0A377GW55"/>
<dbReference type="EMBL" id="UGGU01000003">
    <property type="protein sequence ID" value="STO31179.1"/>
    <property type="molecule type" value="Genomic_DNA"/>
</dbReference>
<dbReference type="SUPFAM" id="SSF51206">
    <property type="entry name" value="cAMP-binding domain-like"/>
    <property type="match status" value="1"/>
</dbReference>
<dbReference type="InterPro" id="IPR018490">
    <property type="entry name" value="cNMP-bd_dom_sf"/>
</dbReference>
<evidence type="ECO:0000313" key="7">
    <source>
        <dbReference type="Proteomes" id="UP000255328"/>
    </source>
</evidence>
<dbReference type="GO" id="GO:0005952">
    <property type="term" value="C:cAMP-dependent protein kinase complex"/>
    <property type="evidence" value="ECO:0007669"/>
    <property type="project" value="InterPro"/>
</dbReference>
<proteinExistence type="predicted"/>
<evidence type="ECO:0000259" key="5">
    <source>
        <dbReference type="PROSITE" id="PS51063"/>
    </source>
</evidence>
<dbReference type="PROSITE" id="PS50042">
    <property type="entry name" value="CNMP_BINDING_3"/>
    <property type="match status" value="1"/>
</dbReference>
<evidence type="ECO:0000256" key="3">
    <source>
        <dbReference type="ARBA" id="ARBA00023163"/>
    </source>
</evidence>
<dbReference type="InterPro" id="IPR014710">
    <property type="entry name" value="RmlC-like_jellyroll"/>
</dbReference>
<reference evidence="6 7" key="1">
    <citation type="submission" date="2018-06" db="EMBL/GenBank/DDBJ databases">
        <authorList>
            <consortium name="Pathogen Informatics"/>
            <person name="Doyle S."/>
        </authorList>
    </citation>
    <scope>NUCLEOTIDE SEQUENCE [LARGE SCALE GENOMIC DNA]</scope>
    <source>
        <strain evidence="6 7">NCTC10723</strain>
    </source>
</reference>
<sequence>MKNELTKIKLFQNLDKEALKELLTMVKIKEYKKGDLLYSNKEKIHTIYFILEGVASLYKPNPDNTKKVVFLFGNGDVLNEVILYDNITLLSCELLTTTKLLEIDRKDFVKILEKSYPLAKAVIESLISKNRVMSHQIKNTSNSITVDRQIAFTLYKLACDFGINVDFGTEINFDLSITYLSEILGAKRETVSRQTKVLSNLGLISVKRKRFTIPNLENLLKYFNGTFETSL</sequence>
<dbReference type="GO" id="GO:0005829">
    <property type="term" value="C:cytosol"/>
    <property type="evidence" value="ECO:0007669"/>
    <property type="project" value="TreeGrafter"/>
</dbReference>
<evidence type="ECO:0000313" key="6">
    <source>
        <dbReference type="EMBL" id="STO31179.1"/>
    </source>
</evidence>
<protein>
    <submittedName>
        <fullName evidence="6">cAMP regulatory protein</fullName>
    </submittedName>
</protein>
<dbReference type="InterPro" id="IPR036388">
    <property type="entry name" value="WH-like_DNA-bd_sf"/>
</dbReference>
<dbReference type="GO" id="GO:0004862">
    <property type="term" value="F:cAMP-dependent protein kinase inhibitor activity"/>
    <property type="evidence" value="ECO:0007669"/>
    <property type="project" value="TreeGrafter"/>
</dbReference>
<keyword evidence="2" id="KW-0238">DNA-binding</keyword>
<dbReference type="SMART" id="SM00100">
    <property type="entry name" value="cNMP"/>
    <property type="match status" value="1"/>
</dbReference>
<evidence type="ECO:0000256" key="2">
    <source>
        <dbReference type="ARBA" id="ARBA00023125"/>
    </source>
</evidence>
<dbReference type="InterPro" id="IPR000595">
    <property type="entry name" value="cNMP-bd_dom"/>
</dbReference>
<dbReference type="InterPro" id="IPR012318">
    <property type="entry name" value="HTH_CRP"/>
</dbReference>
<evidence type="ECO:0000256" key="1">
    <source>
        <dbReference type="ARBA" id="ARBA00023015"/>
    </source>
</evidence>
<dbReference type="Gene3D" id="1.10.10.10">
    <property type="entry name" value="Winged helix-like DNA-binding domain superfamily/Winged helix DNA-binding domain"/>
    <property type="match status" value="1"/>
</dbReference>
<dbReference type="RefSeq" id="WP_115269251.1">
    <property type="nucleotide sequence ID" value="NZ_CASFEE010000025.1"/>
</dbReference>
<gene>
    <name evidence="6" type="primary">crp</name>
    <name evidence="6" type="ORF">NCTC10723_00620</name>
</gene>
<keyword evidence="1" id="KW-0805">Transcription regulation</keyword>